<dbReference type="Pfam" id="PF04313">
    <property type="entry name" value="HSDR_N"/>
    <property type="match status" value="1"/>
</dbReference>
<evidence type="ECO:0000256" key="4">
    <source>
        <dbReference type="ARBA" id="ARBA00022722"/>
    </source>
</evidence>
<evidence type="ECO:0000256" key="3">
    <source>
        <dbReference type="ARBA" id="ARBA00012654"/>
    </source>
</evidence>
<keyword evidence="10" id="KW-0238">DNA-binding</keyword>
<evidence type="ECO:0000256" key="1">
    <source>
        <dbReference type="ARBA" id="ARBA00000851"/>
    </source>
</evidence>
<gene>
    <name evidence="12" type="ordered locus">Cycma_4242</name>
</gene>
<accession>G0IVE6</accession>
<keyword evidence="7 12" id="KW-0255">Endonuclease</keyword>
<keyword evidence="8" id="KW-0378">Hydrolase</keyword>
<sequence>MEIPSFKEDHISQILALQVLQTLGYTYLTPDEALAYRGNKTTNFILENGLRKQLKEINSIRVSSTETLVFSDNNLKAGIQALKNPPMQEGYITASESVYNLLTLGKSLEQNIDGDKKSFTLQYIDWQHPEQNVFHVCEE</sequence>
<dbReference type="RefSeq" id="WP_014022229.1">
    <property type="nucleotide sequence ID" value="NC_015914.1"/>
</dbReference>
<evidence type="ECO:0000256" key="6">
    <source>
        <dbReference type="ARBA" id="ARBA00022747"/>
    </source>
</evidence>
<protein>
    <recommendedName>
        <fullName evidence="3">type I site-specific deoxyribonuclease</fullName>
        <ecNumber evidence="3">3.1.21.3</ecNumber>
    </recommendedName>
</protein>
<comment type="catalytic activity">
    <reaction evidence="1">
        <text>Endonucleolytic cleavage of DNA to give random double-stranded fragments with terminal 5'-phosphates, ATP is simultaneously hydrolyzed.</text>
        <dbReference type="EC" id="3.1.21.3"/>
    </reaction>
</comment>
<reference evidence="13" key="1">
    <citation type="submission" date="2011-07" db="EMBL/GenBank/DDBJ databases">
        <title>The complete genome of Cyclobacterium marinum DSM 745.</title>
        <authorList>
            <person name="Lucas S."/>
            <person name="Han J."/>
            <person name="Lapidus A."/>
            <person name="Bruce D."/>
            <person name="Goodwin L."/>
            <person name="Pitluck S."/>
            <person name="Peters L."/>
            <person name="Kyrpides N."/>
            <person name="Mavromatis K."/>
            <person name="Ivanova N."/>
            <person name="Ovchinnikova G."/>
            <person name="Chertkov O."/>
            <person name="Detter J.C."/>
            <person name="Tapia R."/>
            <person name="Han C."/>
            <person name="Land M."/>
            <person name="Hauser L."/>
            <person name="Markowitz V."/>
            <person name="Cheng J.-F."/>
            <person name="Hugenholtz P."/>
            <person name="Woyke T."/>
            <person name="Wu D."/>
            <person name="Tindall B."/>
            <person name="Schuetze A."/>
            <person name="Brambilla E."/>
            <person name="Klenk H.-P."/>
            <person name="Eisen J.A."/>
        </authorList>
    </citation>
    <scope>NUCLEOTIDE SEQUENCE [LARGE SCALE GENOMIC DNA]</scope>
    <source>
        <strain evidence="13">ATCC 25205 / DSM 745 / LMG 13164 / NCIMB 1802</strain>
    </source>
</reference>
<feature type="domain" description="Restriction endonuclease type I HsdR N-terminal" evidence="11">
    <location>
        <begin position="6"/>
        <end position="139"/>
    </location>
</feature>
<dbReference type="KEGG" id="cmr:Cycma_4242"/>
<dbReference type="GO" id="GO:0003677">
    <property type="term" value="F:DNA binding"/>
    <property type="evidence" value="ECO:0007669"/>
    <property type="project" value="UniProtKB-KW"/>
</dbReference>
<evidence type="ECO:0000256" key="9">
    <source>
        <dbReference type="ARBA" id="ARBA00022840"/>
    </source>
</evidence>
<dbReference type="EC" id="3.1.21.3" evidence="3"/>
<dbReference type="InterPro" id="IPR007409">
    <property type="entry name" value="Restrct_endonuc_type1_HsdR_N"/>
</dbReference>
<organism evidence="12 13">
    <name type="scientific">Cyclobacterium marinum (strain ATCC 25205 / DSM 745 / LMG 13164 / NCIMB 1802)</name>
    <name type="common">Flectobacillus marinus</name>
    <dbReference type="NCBI Taxonomy" id="880070"/>
    <lineage>
        <taxon>Bacteria</taxon>
        <taxon>Pseudomonadati</taxon>
        <taxon>Bacteroidota</taxon>
        <taxon>Cytophagia</taxon>
        <taxon>Cytophagales</taxon>
        <taxon>Cyclobacteriaceae</taxon>
        <taxon>Cyclobacterium</taxon>
    </lineage>
</organism>
<name>G0IVE6_CYCMS</name>
<dbReference type="HOGENOM" id="CLU_113697_0_0_10"/>
<keyword evidence="4" id="KW-0540">Nuclease</keyword>
<evidence type="ECO:0000256" key="10">
    <source>
        <dbReference type="ARBA" id="ARBA00023125"/>
    </source>
</evidence>
<dbReference type="eggNOG" id="COG0610">
    <property type="taxonomic scope" value="Bacteria"/>
</dbReference>
<comment type="similarity">
    <text evidence="2">Belongs to the HsdR family.</text>
</comment>
<keyword evidence="13" id="KW-1185">Reference proteome</keyword>
<evidence type="ECO:0000313" key="12">
    <source>
        <dbReference type="EMBL" id="AEL27945.1"/>
    </source>
</evidence>
<evidence type="ECO:0000259" key="11">
    <source>
        <dbReference type="Pfam" id="PF04313"/>
    </source>
</evidence>
<dbReference type="PANTHER" id="PTHR30195">
    <property type="entry name" value="TYPE I SITE-SPECIFIC DEOXYRIBONUCLEASE PROTEIN SUBUNIT M AND R"/>
    <property type="match status" value="1"/>
</dbReference>
<evidence type="ECO:0000256" key="8">
    <source>
        <dbReference type="ARBA" id="ARBA00022801"/>
    </source>
</evidence>
<keyword evidence="9" id="KW-0067">ATP-binding</keyword>
<proteinExistence type="inferred from homology"/>
<dbReference type="GO" id="GO:0005524">
    <property type="term" value="F:ATP binding"/>
    <property type="evidence" value="ECO:0007669"/>
    <property type="project" value="UniProtKB-KW"/>
</dbReference>
<keyword evidence="5" id="KW-0547">Nucleotide-binding</keyword>
<evidence type="ECO:0000256" key="5">
    <source>
        <dbReference type="ARBA" id="ARBA00022741"/>
    </source>
</evidence>
<evidence type="ECO:0000313" key="13">
    <source>
        <dbReference type="Proteomes" id="UP000001635"/>
    </source>
</evidence>
<dbReference type="EMBL" id="CP002955">
    <property type="protein sequence ID" value="AEL27945.1"/>
    <property type="molecule type" value="Genomic_DNA"/>
</dbReference>
<dbReference type="Proteomes" id="UP000001635">
    <property type="component" value="Chromosome"/>
</dbReference>
<dbReference type="STRING" id="880070.Cycma_4242"/>
<keyword evidence="6" id="KW-0680">Restriction system</keyword>
<dbReference type="PANTHER" id="PTHR30195:SF15">
    <property type="entry name" value="TYPE I RESTRICTION ENZYME HINDI ENDONUCLEASE SUBUNIT"/>
    <property type="match status" value="1"/>
</dbReference>
<evidence type="ECO:0000256" key="2">
    <source>
        <dbReference type="ARBA" id="ARBA00008598"/>
    </source>
</evidence>
<evidence type="ECO:0000256" key="7">
    <source>
        <dbReference type="ARBA" id="ARBA00022759"/>
    </source>
</evidence>
<dbReference type="GO" id="GO:0009307">
    <property type="term" value="P:DNA restriction-modification system"/>
    <property type="evidence" value="ECO:0007669"/>
    <property type="project" value="UniProtKB-KW"/>
</dbReference>
<dbReference type="InterPro" id="IPR051268">
    <property type="entry name" value="Type-I_R_enzyme_R_subunit"/>
</dbReference>
<dbReference type="GO" id="GO:0009035">
    <property type="term" value="F:type I site-specific deoxyribonuclease activity"/>
    <property type="evidence" value="ECO:0007669"/>
    <property type="project" value="UniProtKB-EC"/>
</dbReference>
<dbReference type="AlphaFoldDB" id="G0IVE6"/>